<dbReference type="EMBL" id="CM035412">
    <property type="protein sequence ID" value="KAH7433663.1"/>
    <property type="molecule type" value="Genomic_DNA"/>
</dbReference>
<dbReference type="InterPro" id="IPR013083">
    <property type="entry name" value="Znf_RING/FYVE/PHD"/>
</dbReference>
<sequence length="223" mass="24781">MRSNSCGGAQKSQDECAVCLNPFQEQERVTILPTREHLFHVSCIDMWLQSHPNCPLCRQNITLPAIHKFLSGLELHGAEDQNPSDSPANNGEFLALFAVDHLAHHTTGCDGILRIILQFTSDPNGGFEIDASERQLRCRSLPSQNDRAAFQIKCNAYGARSADGTHESLKFSKTLKVHNVIQLSPCERVHPNSGFSSSYRRLCWIKTFPTSLRKSLSTGSFVA</sequence>
<dbReference type="GO" id="GO:0016567">
    <property type="term" value="P:protein ubiquitination"/>
    <property type="evidence" value="ECO:0007669"/>
    <property type="project" value="InterPro"/>
</dbReference>
<keyword evidence="10" id="KW-0862">Zinc</keyword>
<evidence type="ECO:0000313" key="16">
    <source>
        <dbReference type="Proteomes" id="UP000825935"/>
    </source>
</evidence>
<name>A0A8T2UIK4_CERRI</name>
<dbReference type="Pfam" id="PF13639">
    <property type="entry name" value="zf-RING_2"/>
    <property type="match status" value="1"/>
</dbReference>
<dbReference type="PANTHER" id="PTHR46913:SF1">
    <property type="entry name" value="RING-H2 FINGER PROTEIN ATL16"/>
    <property type="match status" value="1"/>
</dbReference>
<keyword evidence="8 13" id="KW-0863">Zinc-finger</keyword>
<evidence type="ECO:0000256" key="5">
    <source>
        <dbReference type="ARBA" id="ARBA00022679"/>
    </source>
</evidence>
<dbReference type="EC" id="2.3.2.27" evidence="4"/>
<keyword evidence="9" id="KW-0833">Ubl conjugation pathway</keyword>
<evidence type="ECO:0000256" key="6">
    <source>
        <dbReference type="ARBA" id="ARBA00022692"/>
    </source>
</evidence>
<evidence type="ECO:0000256" key="3">
    <source>
        <dbReference type="ARBA" id="ARBA00004906"/>
    </source>
</evidence>
<comment type="subcellular location">
    <subcellularLocation>
        <location evidence="2">Membrane</location>
        <topology evidence="2">Single-pass membrane protein</topology>
    </subcellularLocation>
</comment>
<dbReference type="PANTHER" id="PTHR46913">
    <property type="entry name" value="RING-H2 FINGER PROTEIN ATL16"/>
    <property type="match status" value="1"/>
</dbReference>
<keyword evidence="6" id="KW-0812">Transmembrane</keyword>
<keyword evidence="7" id="KW-0479">Metal-binding</keyword>
<dbReference type="PROSITE" id="PS50089">
    <property type="entry name" value="ZF_RING_2"/>
    <property type="match status" value="1"/>
</dbReference>
<reference evidence="15" key="1">
    <citation type="submission" date="2021-08" db="EMBL/GenBank/DDBJ databases">
        <title>WGS assembly of Ceratopteris richardii.</title>
        <authorList>
            <person name="Marchant D.B."/>
            <person name="Chen G."/>
            <person name="Jenkins J."/>
            <person name="Shu S."/>
            <person name="Leebens-Mack J."/>
            <person name="Grimwood J."/>
            <person name="Schmutz J."/>
            <person name="Soltis P."/>
            <person name="Soltis D."/>
            <person name="Chen Z.-H."/>
        </authorList>
    </citation>
    <scope>NUCLEOTIDE SEQUENCE</scope>
    <source>
        <strain evidence="15">Whitten #5841</strain>
        <tissue evidence="15">Leaf</tissue>
    </source>
</reference>
<keyword evidence="11" id="KW-1133">Transmembrane helix</keyword>
<evidence type="ECO:0000256" key="12">
    <source>
        <dbReference type="ARBA" id="ARBA00023136"/>
    </source>
</evidence>
<evidence type="ECO:0000256" key="8">
    <source>
        <dbReference type="ARBA" id="ARBA00022771"/>
    </source>
</evidence>
<dbReference type="AlphaFoldDB" id="A0A8T2UIK4"/>
<keyword evidence="16" id="KW-1185">Reference proteome</keyword>
<comment type="caution">
    <text evidence="15">The sequence shown here is derived from an EMBL/GenBank/DDBJ whole genome shotgun (WGS) entry which is preliminary data.</text>
</comment>
<accession>A0A8T2UIK4</accession>
<evidence type="ECO:0000256" key="10">
    <source>
        <dbReference type="ARBA" id="ARBA00022833"/>
    </source>
</evidence>
<evidence type="ECO:0000313" key="15">
    <source>
        <dbReference type="EMBL" id="KAH7433663.1"/>
    </source>
</evidence>
<evidence type="ECO:0000256" key="1">
    <source>
        <dbReference type="ARBA" id="ARBA00000900"/>
    </source>
</evidence>
<dbReference type="Gene3D" id="3.30.40.10">
    <property type="entry name" value="Zinc/RING finger domain, C3HC4 (zinc finger)"/>
    <property type="match status" value="1"/>
</dbReference>
<keyword evidence="5" id="KW-0808">Transferase</keyword>
<dbReference type="InterPro" id="IPR044600">
    <property type="entry name" value="ATL1/ATL16-like"/>
</dbReference>
<dbReference type="Proteomes" id="UP000825935">
    <property type="component" value="Chromosome 7"/>
</dbReference>
<comment type="pathway">
    <text evidence="3">Protein modification; protein ubiquitination.</text>
</comment>
<dbReference type="GO" id="GO:0008270">
    <property type="term" value="F:zinc ion binding"/>
    <property type="evidence" value="ECO:0007669"/>
    <property type="project" value="UniProtKB-KW"/>
</dbReference>
<evidence type="ECO:0000256" key="4">
    <source>
        <dbReference type="ARBA" id="ARBA00012483"/>
    </source>
</evidence>
<evidence type="ECO:0000256" key="7">
    <source>
        <dbReference type="ARBA" id="ARBA00022723"/>
    </source>
</evidence>
<dbReference type="SMART" id="SM00184">
    <property type="entry name" value="RING"/>
    <property type="match status" value="1"/>
</dbReference>
<dbReference type="OrthoDB" id="8062037at2759"/>
<proteinExistence type="predicted"/>
<protein>
    <recommendedName>
        <fullName evidence="4">RING-type E3 ubiquitin transferase</fullName>
        <ecNumber evidence="4">2.3.2.27</ecNumber>
    </recommendedName>
</protein>
<organism evidence="15 16">
    <name type="scientific">Ceratopteris richardii</name>
    <name type="common">Triangle waterfern</name>
    <dbReference type="NCBI Taxonomy" id="49495"/>
    <lineage>
        <taxon>Eukaryota</taxon>
        <taxon>Viridiplantae</taxon>
        <taxon>Streptophyta</taxon>
        <taxon>Embryophyta</taxon>
        <taxon>Tracheophyta</taxon>
        <taxon>Polypodiopsida</taxon>
        <taxon>Polypodiidae</taxon>
        <taxon>Polypodiales</taxon>
        <taxon>Pteridineae</taxon>
        <taxon>Pteridaceae</taxon>
        <taxon>Parkerioideae</taxon>
        <taxon>Ceratopteris</taxon>
    </lineage>
</organism>
<evidence type="ECO:0000259" key="14">
    <source>
        <dbReference type="PROSITE" id="PS50089"/>
    </source>
</evidence>
<dbReference type="InterPro" id="IPR001841">
    <property type="entry name" value="Znf_RING"/>
</dbReference>
<comment type="catalytic activity">
    <reaction evidence="1">
        <text>S-ubiquitinyl-[E2 ubiquitin-conjugating enzyme]-L-cysteine + [acceptor protein]-L-lysine = [E2 ubiquitin-conjugating enzyme]-L-cysteine + N(6)-ubiquitinyl-[acceptor protein]-L-lysine.</text>
        <dbReference type="EC" id="2.3.2.27"/>
    </reaction>
</comment>
<evidence type="ECO:0000256" key="13">
    <source>
        <dbReference type="PROSITE-ProRule" id="PRU00175"/>
    </source>
</evidence>
<evidence type="ECO:0000256" key="9">
    <source>
        <dbReference type="ARBA" id="ARBA00022786"/>
    </source>
</evidence>
<dbReference type="SUPFAM" id="SSF57850">
    <property type="entry name" value="RING/U-box"/>
    <property type="match status" value="1"/>
</dbReference>
<keyword evidence="12" id="KW-0472">Membrane</keyword>
<feature type="domain" description="RING-type" evidence="14">
    <location>
        <begin position="16"/>
        <end position="58"/>
    </location>
</feature>
<dbReference type="GO" id="GO:0016020">
    <property type="term" value="C:membrane"/>
    <property type="evidence" value="ECO:0007669"/>
    <property type="project" value="UniProtKB-SubCell"/>
</dbReference>
<gene>
    <name evidence="15" type="ORF">KP509_07G080000</name>
</gene>
<dbReference type="GO" id="GO:0061630">
    <property type="term" value="F:ubiquitin protein ligase activity"/>
    <property type="evidence" value="ECO:0007669"/>
    <property type="project" value="UniProtKB-EC"/>
</dbReference>
<evidence type="ECO:0000256" key="2">
    <source>
        <dbReference type="ARBA" id="ARBA00004167"/>
    </source>
</evidence>
<evidence type="ECO:0000256" key="11">
    <source>
        <dbReference type="ARBA" id="ARBA00022989"/>
    </source>
</evidence>